<dbReference type="Proteomes" id="UP000294455">
    <property type="component" value="Chromosome"/>
</dbReference>
<dbReference type="GO" id="GO:0009401">
    <property type="term" value="P:phosphoenolpyruvate-dependent sugar phosphotransferase system"/>
    <property type="evidence" value="ECO:0007669"/>
    <property type="project" value="InterPro"/>
</dbReference>
<organism evidence="5 6">
    <name type="scientific">Buchnera aphidicola</name>
    <name type="common">Cinara piceae</name>
    <dbReference type="NCBI Taxonomy" id="1660043"/>
    <lineage>
        <taxon>Bacteria</taxon>
        <taxon>Pseudomonadati</taxon>
        <taxon>Pseudomonadota</taxon>
        <taxon>Gammaproteobacteria</taxon>
        <taxon>Enterobacterales</taxon>
        <taxon>Erwiniaceae</taxon>
        <taxon>Buchnera</taxon>
    </lineage>
</organism>
<dbReference type="AlphaFoldDB" id="A0A803FTC7"/>
<reference evidence="5 6" key="1">
    <citation type="submission" date="2019-02" db="EMBL/GenBank/DDBJ databases">
        <authorList>
            <person name="Manzano-Marin A."/>
            <person name="Manzano-Marin A."/>
        </authorList>
    </citation>
    <scope>NUCLEOTIDE SEQUENCE [LARGE SCALE GENOMIC DNA]</scope>
    <source>
        <strain evidence="5 6">BuCipiceae</strain>
    </source>
</reference>
<dbReference type="Pfam" id="PF00358">
    <property type="entry name" value="PTS_EIIA_1"/>
    <property type="match status" value="1"/>
</dbReference>
<sequence>MNNKKYIFSPISGIVQNIYETKDFLNYTKKIIIHSTKKIIVSPCDGIIKNYFPKKKNFIIQSNSNINIYIKNKYILKNKKKNNFFSMKKKSTKICSGEIIFIINELTKKNKSMYVQTTIEISCNQKMKKIKNSLYKVKAGITILTYIN</sequence>
<dbReference type="InterPro" id="IPR001127">
    <property type="entry name" value="PTS_EIIA_1_perm"/>
</dbReference>
<evidence type="ECO:0000259" key="4">
    <source>
        <dbReference type="Pfam" id="PF00358"/>
    </source>
</evidence>
<keyword evidence="2" id="KW-0762">Sugar transport</keyword>
<keyword evidence="3" id="KW-0808">Transferase</keyword>
<feature type="domain" description="PTS EIIA type-1" evidence="4">
    <location>
        <begin position="7"/>
        <end position="119"/>
    </location>
</feature>
<protein>
    <submittedName>
        <fullName evidence="5">PTS system glucose-specific EIIA component</fullName>
    </submittedName>
</protein>
<proteinExistence type="predicted"/>
<dbReference type="GO" id="GO:0016740">
    <property type="term" value="F:transferase activity"/>
    <property type="evidence" value="ECO:0007669"/>
    <property type="project" value="UniProtKB-KW"/>
</dbReference>
<dbReference type="OrthoDB" id="6554000at2"/>
<keyword evidence="1" id="KW-0813">Transport</keyword>
<dbReference type="Gene3D" id="2.70.70.10">
    <property type="entry name" value="Glucose Permease (Domain IIA)"/>
    <property type="match status" value="1"/>
</dbReference>
<evidence type="ECO:0000313" key="5">
    <source>
        <dbReference type="EMBL" id="VFP87853.1"/>
    </source>
</evidence>
<dbReference type="SUPFAM" id="SSF51261">
    <property type="entry name" value="Duplicated hybrid motif"/>
    <property type="match status" value="1"/>
</dbReference>
<dbReference type="RefSeq" id="WP_154049116.1">
    <property type="nucleotide sequence ID" value="NZ_LR217739.1"/>
</dbReference>
<gene>
    <name evidence="5" type="primary">crr</name>
    <name evidence="5" type="ORF">BUCIPICE3303_039</name>
</gene>
<evidence type="ECO:0000256" key="2">
    <source>
        <dbReference type="ARBA" id="ARBA00022597"/>
    </source>
</evidence>
<evidence type="ECO:0000313" key="6">
    <source>
        <dbReference type="Proteomes" id="UP000294455"/>
    </source>
</evidence>
<name>A0A803FTC7_9GAMM</name>
<dbReference type="InterPro" id="IPR011055">
    <property type="entry name" value="Dup_hybrid_motif"/>
</dbReference>
<evidence type="ECO:0000256" key="1">
    <source>
        <dbReference type="ARBA" id="ARBA00022448"/>
    </source>
</evidence>
<dbReference type="EMBL" id="LR217739">
    <property type="protein sequence ID" value="VFP87853.1"/>
    <property type="molecule type" value="Genomic_DNA"/>
</dbReference>
<accession>A0A803FTC7</accession>
<evidence type="ECO:0000256" key="3">
    <source>
        <dbReference type="ARBA" id="ARBA00022679"/>
    </source>
</evidence>